<name>A0ABN6UYD8_9BACT</name>
<evidence type="ECO:0008006" key="4">
    <source>
        <dbReference type="Google" id="ProtNLM"/>
    </source>
</evidence>
<dbReference type="Proteomes" id="UP001242010">
    <property type="component" value="Chromosome"/>
</dbReference>
<evidence type="ECO:0000313" key="2">
    <source>
        <dbReference type="EMBL" id="BDU69173.1"/>
    </source>
</evidence>
<keyword evidence="3" id="KW-1185">Reference proteome</keyword>
<accession>A0ABN6UYD8</accession>
<gene>
    <name evidence="2" type="ORF">GETHOR_12740</name>
</gene>
<proteinExistence type="predicted"/>
<dbReference type="EMBL" id="AP027079">
    <property type="protein sequence ID" value="BDU69173.1"/>
    <property type="molecule type" value="Genomic_DNA"/>
</dbReference>
<evidence type="ECO:0000313" key="3">
    <source>
        <dbReference type="Proteomes" id="UP001242010"/>
    </source>
</evidence>
<evidence type="ECO:0000256" key="1">
    <source>
        <dbReference type="SAM" id="MobiDB-lite"/>
    </source>
</evidence>
<reference evidence="3" key="1">
    <citation type="journal article" date="2023" name="Int. J. Syst. Evol. Microbiol.">
        <title>Mesoterricola silvestris gen. nov., sp. nov., Mesoterricola sediminis sp. nov., Geothrix oryzae sp. nov., Geothrix edaphica sp. nov., Geothrix rubra sp. nov., and Geothrix limicola sp. nov., six novel members of Acidobacteriota isolated from soils.</title>
        <authorList>
            <person name="Itoh H."/>
            <person name="Sugisawa Y."/>
            <person name="Mise K."/>
            <person name="Xu Z."/>
            <person name="Kuniyasu M."/>
            <person name="Ushijima N."/>
            <person name="Kawano K."/>
            <person name="Kobayashi E."/>
            <person name="Shiratori Y."/>
            <person name="Masuda Y."/>
            <person name="Senoo K."/>
        </authorList>
    </citation>
    <scope>NUCLEOTIDE SEQUENCE [LARGE SCALE GENOMIC DNA]</scope>
    <source>
        <strain evidence="3">Red222</strain>
    </source>
</reference>
<sequence length="99" mass="10657">MAFEFKPGDRVRLTRAGVTFYGGAWPHFVPQGQGGGAPGTVLAAEDRPHKPGAAPRPYYIRWDNGVENSYRIEDIEAAGSSAEPDGESAGNVVPFRRTP</sequence>
<organism evidence="2 3">
    <name type="scientific">Geothrix oryzae</name>
    <dbReference type="NCBI Taxonomy" id="2927975"/>
    <lineage>
        <taxon>Bacteria</taxon>
        <taxon>Pseudomonadati</taxon>
        <taxon>Acidobacteriota</taxon>
        <taxon>Holophagae</taxon>
        <taxon>Holophagales</taxon>
        <taxon>Holophagaceae</taxon>
        <taxon>Geothrix</taxon>
    </lineage>
</organism>
<feature type="region of interest" description="Disordered" evidence="1">
    <location>
        <begin position="75"/>
        <end position="99"/>
    </location>
</feature>
<dbReference type="RefSeq" id="WP_286355802.1">
    <property type="nucleotide sequence ID" value="NZ_AP027079.1"/>
</dbReference>
<protein>
    <recommendedName>
        <fullName evidence="4">DUF1918 domain-containing protein</fullName>
    </recommendedName>
</protein>